<evidence type="ECO:0000313" key="4">
    <source>
        <dbReference type="Proteomes" id="UP001642409"/>
    </source>
</evidence>
<comment type="caution">
    <text evidence="2">The sequence shown here is derived from an EMBL/GenBank/DDBJ whole genome shotgun (WGS) entry which is preliminary data.</text>
</comment>
<evidence type="ECO:0000313" key="3">
    <source>
        <dbReference type="EMBL" id="CAL6100021.1"/>
    </source>
</evidence>
<dbReference type="EMBL" id="CATOUU010000192">
    <property type="protein sequence ID" value="CAI9919922.1"/>
    <property type="molecule type" value="Genomic_DNA"/>
</dbReference>
<keyword evidence="4" id="KW-1185">Reference proteome</keyword>
<sequence>MTQSALIDISINNAEVNNFSLFGLNLNKQIIMDSNINISLNFKVLTGALLCTICNIEINKCSLIFIASGQQISGIIIESQLQFIVQESMIQYRISSINSSGFINVINTAPETLIISQCTLVGFNVLQSKCSGYLLSQINVDISINIIHLSVCVDSTPRFGKYSTQIKIIGNETTQCNICGDLVVVYGLCLESLLYGHIENGVFKCVFPFEYRDNACICAYGYLINGTKCINIVDAITNMQNSDNSSQLQILEANIDKIYQALNSLDKYIYNNVTDIQINLSSNIDRLEHSIISNFSKSDYNLQTNTTVLDKRIFENITGLKSDIQKQYNLFDINLLQNTTNLDWQIFNNISYIKEQMLSLNQSIVNLNQTIQQQQGIINDLTQQLNCKCQGKFTNGKCVQDQCTIQGQQIINGTCQCTNTNSVVDQGSCVCPLNSVLVGSACVCREGQKMQNGICVCETTGAVIYNGACTCGMDSFNISNICSCPSHSNLVGNVCTCQYTGQQMINKECKCSPGYTIINNSCQQASYIINVTELAFQCSQTVYITTFDMLSLTHQIQSSTNFRDHPHGFWVFYTTRVLRTTHVQCLDQCLSIINIQIFIKFFIQLNNSPTLIFFNVFFRKCFQFIFLLDGFFGLSLGLDFGLASA</sequence>
<dbReference type="AlphaFoldDB" id="A0AA86NIH1"/>
<organism evidence="2">
    <name type="scientific">Hexamita inflata</name>
    <dbReference type="NCBI Taxonomy" id="28002"/>
    <lineage>
        <taxon>Eukaryota</taxon>
        <taxon>Metamonada</taxon>
        <taxon>Diplomonadida</taxon>
        <taxon>Hexamitidae</taxon>
        <taxon>Hexamitinae</taxon>
        <taxon>Hexamita</taxon>
    </lineage>
</organism>
<keyword evidence="1" id="KW-1133">Transmembrane helix</keyword>
<reference evidence="2" key="1">
    <citation type="submission" date="2023-06" db="EMBL/GenBank/DDBJ databases">
        <authorList>
            <person name="Kurt Z."/>
        </authorList>
    </citation>
    <scope>NUCLEOTIDE SEQUENCE</scope>
</reference>
<keyword evidence="1" id="KW-0812">Transmembrane</keyword>
<dbReference type="EMBL" id="CAXDID020000526">
    <property type="protein sequence ID" value="CAL6100021.1"/>
    <property type="molecule type" value="Genomic_DNA"/>
</dbReference>
<keyword evidence="1" id="KW-0472">Membrane</keyword>
<accession>A0AA86NIH1</accession>
<feature type="transmembrane region" description="Helical" evidence="1">
    <location>
        <begin position="624"/>
        <end position="643"/>
    </location>
</feature>
<proteinExistence type="predicted"/>
<protein>
    <submittedName>
        <fullName evidence="2">Uncharacterized protein</fullName>
    </submittedName>
</protein>
<name>A0AA86NIH1_9EUKA</name>
<evidence type="ECO:0000256" key="1">
    <source>
        <dbReference type="SAM" id="Phobius"/>
    </source>
</evidence>
<dbReference type="Proteomes" id="UP001642409">
    <property type="component" value="Unassembled WGS sequence"/>
</dbReference>
<reference evidence="3 4" key="2">
    <citation type="submission" date="2024-07" db="EMBL/GenBank/DDBJ databases">
        <authorList>
            <person name="Akdeniz Z."/>
        </authorList>
    </citation>
    <scope>NUCLEOTIDE SEQUENCE [LARGE SCALE GENOMIC DNA]</scope>
</reference>
<gene>
    <name evidence="3" type="ORF">HINF_LOCUS70358</name>
    <name evidence="2" type="ORF">HINF_LOCUS7567</name>
</gene>
<evidence type="ECO:0000313" key="2">
    <source>
        <dbReference type="EMBL" id="CAI9919922.1"/>
    </source>
</evidence>